<feature type="domain" description="PA" evidence="14">
    <location>
        <begin position="473"/>
        <end position="562"/>
    </location>
</feature>
<protein>
    <submittedName>
        <fullName evidence="17">S8 family serine peptidase</fullName>
    </submittedName>
</protein>
<dbReference type="Pfam" id="PF17766">
    <property type="entry name" value="fn3_6"/>
    <property type="match status" value="1"/>
</dbReference>
<keyword evidence="7" id="KW-0325">Glycoprotein</keyword>
<dbReference type="CDD" id="cd04852">
    <property type="entry name" value="Peptidases_S8_3"/>
    <property type="match status" value="1"/>
</dbReference>
<dbReference type="PROSITE" id="PS51892">
    <property type="entry name" value="SUBTILASE"/>
    <property type="match status" value="1"/>
</dbReference>
<dbReference type="RefSeq" id="WP_132504922.1">
    <property type="nucleotide sequence ID" value="NZ_CP047186.1"/>
</dbReference>
<proteinExistence type="inferred from homology"/>
<dbReference type="KEGG" id="rte:GSU10_11595"/>
<keyword evidence="12" id="KW-0812">Transmembrane</keyword>
<evidence type="ECO:0000259" key="14">
    <source>
        <dbReference type="Pfam" id="PF02225"/>
    </source>
</evidence>
<dbReference type="GO" id="GO:0004252">
    <property type="term" value="F:serine-type endopeptidase activity"/>
    <property type="evidence" value="ECO:0007669"/>
    <property type="project" value="UniProtKB-UniRule"/>
</dbReference>
<dbReference type="GO" id="GO:0005576">
    <property type="term" value="C:extracellular region"/>
    <property type="evidence" value="ECO:0007669"/>
    <property type="project" value="UniProtKB-SubCell"/>
</dbReference>
<dbReference type="Pfam" id="PF02225">
    <property type="entry name" value="PA"/>
    <property type="match status" value="1"/>
</dbReference>
<keyword evidence="12" id="KW-1133">Transmembrane helix</keyword>
<dbReference type="InterPro" id="IPR015500">
    <property type="entry name" value="Peptidase_S8_subtilisin-rel"/>
</dbReference>
<evidence type="ECO:0000256" key="8">
    <source>
        <dbReference type="PIRSR" id="PIRSR615500-1"/>
    </source>
</evidence>
<keyword evidence="3 9" id="KW-0645">Protease</keyword>
<dbReference type="Gene3D" id="2.60.40.2310">
    <property type="match status" value="1"/>
</dbReference>
<dbReference type="InterPro" id="IPR036852">
    <property type="entry name" value="Peptidase_S8/S53_dom_sf"/>
</dbReference>
<dbReference type="PRINTS" id="PR00723">
    <property type="entry name" value="SUBTILISIN"/>
</dbReference>
<evidence type="ECO:0000313" key="18">
    <source>
        <dbReference type="Proteomes" id="UP000465031"/>
    </source>
</evidence>
<dbReference type="Proteomes" id="UP000465031">
    <property type="component" value="Chromosome"/>
</dbReference>
<keyword evidence="5 9" id="KW-0378">Hydrolase</keyword>
<feature type="domain" description="Inhibitor I9" evidence="15">
    <location>
        <begin position="96"/>
        <end position="156"/>
    </location>
</feature>
<evidence type="ECO:0000256" key="1">
    <source>
        <dbReference type="ARBA" id="ARBA00004613"/>
    </source>
</evidence>
<dbReference type="PANTHER" id="PTHR10795">
    <property type="entry name" value="PROPROTEIN CONVERTASE SUBTILISIN/KEXIN"/>
    <property type="match status" value="1"/>
</dbReference>
<feature type="region of interest" description="Disordered" evidence="11">
    <location>
        <begin position="1045"/>
        <end position="1095"/>
    </location>
</feature>
<comment type="similarity">
    <text evidence="2 9 10">Belongs to the peptidase S8 family.</text>
</comment>
<evidence type="ECO:0000313" key="17">
    <source>
        <dbReference type="EMBL" id="QHC56212.1"/>
    </source>
</evidence>
<evidence type="ECO:0000256" key="3">
    <source>
        <dbReference type="ARBA" id="ARBA00022670"/>
    </source>
</evidence>
<dbReference type="InterPro" id="IPR023827">
    <property type="entry name" value="Peptidase_S8_Asp-AS"/>
</dbReference>
<accession>A0AAE6V6G9</accession>
<evidence type="ECO:0000256" key="7">
    <source>
        <dbReference type="ARBA" id="ARBA00023180"/>
    </source>
</evidence>
<feature type="transmembrane region" description="Helical" evidence="12">
    <location>
        <begin position="1106"/>
        <end position="1124"/>
    </location>
</feature>
<feature type="compositionally biased region" description="Basic and acidic residues" evidence="11">
    <location>
        <begin position="297"/>
        <end position="314"/>
    </location>
</feature>
<organism evidence="17 18">
    <name type="scientific">Rathayibacter tanaceti</name>
    <dbReference type="NCBI Taxonomy" id="1671680"/>
    <lineage>
        <taxon>Bacteria</taxon>
        <taxon>Bacillati</taxon>
        <taxon>Actinomycetota</taxon>
        <taxon>Actinomycetes</taxon>
        <taxon>Micrococcales</taxon>
        <taxon>Microbacteriaceae</taxon>
        <taxon>Rathayibacter</taxon>
    </lineage>
</organism>
<dbReference type="InterPro" id="IPR023828">
    <property type="entry name" value="Peptidase_S8_Ser-AS"/>
</dbReference>
<dbReference type="InterPro" id="IPR003137">
    <property type="entry name" value="PA_domain"/>
</dbReference>
<dbReference type="Gene3D" id="3.40.50.200">
    <property type="entry name" value="Peptidase S8/S53 domain"/>
    <property type="match status" value="1"/>
</dbReference>
<evidence type="ECO:0000256" key="4">
    <source>
        <dbReference type="ARBA" id="ARBA00022729"/>
    </source>
</evidence>
<evidence type="ECO:0000256" key="2">
    <source>
        <dbReference type="ARBA" id="ARBA00011073"/>
    </source>
</evidence>
<comment type="subcellular location">
    <subcellularLocation>
        <location evidence="1">Secreted</location>
    </subcellularLocation>
</comment>
<evidence type="ECO:0000259" key="13">
    <source>
        <dbReference type="Pfam" id="PF00082"/>
    </source>
</evidence>
<evidence type="ECO:0000256" key="12">
    <source>
        <dbReference type="SAM" id="Phobius"/>
    </source>
</evidence>
<dbReference type="InterPro" id="IPR010259">
    <property type="entry name" value="S8pro/Inhibitor_I9"/>
</dbReference>
<dbReference type="InterPro" id="IPR000209">
    <property type="entry name" value="Peptidase_S8/S53_dom"/>
</dbReference>
<dbReference type="AlphaFoldDB" id="A0AAE6V6G9"/>
<keyword evidence="4" id="KW-0732">Signal</keyword>
<feature type="region of interest" description="Disordered" evidence="11">
    <location>
        <begin position="297"/>
        <end position="321"/>
    </location>
</feature>
<evidence type="ECO:0000259" key="15">
    <source>
        <dbReference type="Pfam" id="PF05922"/>
    </source>
</evidence>
<feature type="active site" description="Charge relay system" evidence="8 9">
    <location>
        <position position="313"/>
    </location>
</feature>
<gene>
    <name evidence="17" type="ORF">GSU10_11595</name>
</gene>
<evidence type="ECO:0000256" key="5">
    <source>
        <dbReference type="ARBA" id="ARBA00022801"/>
    </source>
</evidence>
<dbReference type="EMBL" id="CP047186">
    <property type="protein sequence ID" value="QHC56212.1"/>
    <property type="molecule type" value="Genomic_DNA"/>
</dbReference>
<dbReference type="Pfam" id="PF05922">
    <property type="entry name" value="Inhibitor_I9"/>
    <property type="match status" value="1"/>
</dbReference>
<sequence>MPIHLSHRPPVRRAERRILAGLAVLGVAATAAFATTGASAAPLVGSASLVGGLSTGQSFDDGDYVVTLVEPSAATYQGTDARFARTAPLEGSQLQAASAPVEDYAAHLEQRQQDVAAAVDAAIDYHYTVALNGFSATLSGDQAGELAERKDVAQVRKVENLTVDRAAQTAPLASAAGIPVPDTGQQRSTDFLGLEGENGAWQKLGGIDDAGKGIVVGVIDSGIAPENPSFAGPALATSPGAEPYTDGTTVTYAKSDGTSFVGSCSPGLPASVQWDGDECNQKLIGARWFLGDGEKVGSSDNAEYRSPRDADGHGSHTASTAAGNAGVEASVDGYDYGQISGVAPAAKVAAYKVCWNGTEAGTDDDDFCSGSGILAAIDAAVKDGVDVINFSIGGGSATSTLTPIDEAFLNAASAGVFVAASAGNSGAGASTLDHASPWYTTVAASSVPTYTATATLGDGQAFVGGSISVHDDVTGPLVNSADVVRSGAENPAICETGTLDPAKVKGKVVTCTAGVTARVSKSAEVERAGGIGMLLLNATPNALHVDDHSVPSIQIDSQAYDAITAYAKTSGARVTLSEGNPTGAVIPVPQVAGFSSRGPAEADGADVLKPDLTAPGVAILADSFNAEGDDPAFAFESGTSMSSPHVAGLAALILGATPKASPSAVKSAMMTSAYDSVDQSGAASEDVFAQGAGHVDPTAFLDPGLLYESGTSDWIAFLKGAGYVFTSNPVIDPIAAIDPSDLNQASIAIGALAGTQTVTRTVTSTGPGTYTASVDGIDGIDTVVSPSSLSFTEAGQTAEYTVSFTTGDAELNEFATGYLTWSSAEHDVRSPIAVRPVLLDAPYEVSGSGTTGTASVTITPGVDGALPLAASGLTEGVLAEDATAADGHSGTLPKGTSFTTTVEVPEGAEFARFDLDAIDDTADLDLTVTSESTKKVYTSATGSADERVDIAAPAAGSYTVEAVIYSVGPGTSATTFDLRSFVVTPEERLGSLSTDPQIVDAVQGEPTAYTVSWSNLAGPAQYLGRVTYGESGPATLVSIDVADAVTPTPAPTATPEPTAAPEPTGNPEPTATPTAGPPAGPGSPTGPGAPVAGAGGLPSTGFDGGLLGAVALALLGAGAVITGLRRRALASREAGAAE</sequence>
<dbReference type="PROSITE" id="PS00136">
    <property type="entry name" value="SUBTILASE_ASP"/>
    <property type="match status" value="1"/>
</dbReference>
<dbReference type="CDD" id="cd02120">
    <property type="entry name" value="PA_subtilisin_like"/>
    <property type="match status" value="1"/>
</dbReference>
<evidence type="ECO:0000256" key="9">
    <source>
        <dbReference type="PROSITE-ProRule" id="PRU01240"/>
    </source>
</evidence>
<reference evidence="18" key="1">
    <citation type="submission" date="2019-12" db="EMBL/GenBank/DDBJ databases">
        <title>Complete and draft genome sequences of new strains and members of some known species of the genus Rathayibacter isolated from plants.</title>
        <authorList>
            <person name="Tarlachkov S.V."/>
            <person name="Starodumova I.P."/>
            <person name="Dorofeeva L.V."/>
            <person name="Prisyazhnaya N.V."/>
            <person name="Leyn S."/>
            <person name="Zlamal J."/>
            <person name="Elan M."/>
            <person name="Osterman A.L."/>
            <person name="Nadler S."/>
            <person name="Subbotin S.A."/>
            <person name="Evtushenko L.I."/>
        </authorList>
    </citation>
    <scope>NUCLEOTIDE SEQUENCE [LARGE SCALE GENOMIC DNA]</scope>
    <source>
        <strain evidence="18">VKM Ac-2761</strain>
    </source>
</reference>
<dbReference type="InterPro" id="IPR037045">
    <property type="entry name" value="S8pro/Inhibitor_I9_sf"/>
</dbReference>
<dbReference type="GO" id="GO:0006508">
    <property type="term" value="P:proteolysis"/>
    <property type="evidence" value="ECO:0007669"/>
    <property type="project" value="UniProtKB-KW"/>
</dbReference>
<feature type="active site" description="Charge relay system" evidence="8 9">
    <location>
        <position position="640"/>
    </location>
</feature>
<feature type="domain" description="Subtilisin-like protease fibronectin type-III" evidence="16">
    <location>
        <begin position="741"/>
        <end position="834"/>
    </location>
</feature>
<evidence type="ECO:0000259" key="16">
    <source>
        <dbReference type="Pfam" id="PF17766"/>
    </source>
</evidence>
<dbReference type="InterPro" id="IPR041469">
    <property type="entry name" value="Subtilisin-like_FN3"/>
</dbReference>
<feature type="compositionally biased region" description="Pro residues" evidence="11">
    <location>
        <begin position="1048"/>
        <end position="1066"/>
    </location>
</feature>
<feature type="domain" description="Peptidase S8/S53" evidence="13">
    <location>
        <begin position="211"/>
        <end position="691"/>
    </location>
</feature>
<keyword evidence="6 9" id="KW-0720">Serine protease</keyword>
<dbReference type="Pfam" id="PF00082">
    <property type="entry name" value="Peptidase_S8"/>
    <property type="match status" value="1"/>
</dbReference>
<dbReference type="Gene3D" id="2.60.120.380">
    <property type="match status" value="1"/>
</dbReference>
<dbReference type="SUPFAM" id="SSF52743">
    <property type="entry name" value="Subtilisin-like"/>
    <property type="match status" value="1"/>
</dbReference>
<evidence type="ECO:0000256" key="6">
    <source>
        <dbReference type="ARBA" id="ARBA00022825"/>
    </source>
</evidence>
<dbReference type="Gene3D" id="3.50.30.30">
    <property type="match status" value="1"/>
</dbReference>
<dbReference type="PROSITE" id="PS00138">
    <property type="entry name" value="SUBTILASE_SER"/>
    <property type="match status" value="1"/>
</dbReference>
<dbReference type="InterPro" id="IPR034197">
    <property type="entry name" value="Peptidases_S8_3"/>
</dbReference>
<dbReference type="Gene3D" id="3.30.70.80">
    <property type="entry name" value="Peptidase S8 propeptide/proteinase inhibitor I9"/>
    <property type="match status" value="1"/>
</dbReference>
<feature type="active site" description="Charge relay system" evidence="8 9">
    <location>
        <position position="220"/>
    </location>
</feature>
<keyword evidence="12" id="KW-0472">Membrane</keyword>
<dbReference type="InterPro" id="IPR045051">
    <property type="entry name" value="SBT"/>
</dbReference>
<name>A0AAE6V6G9_9MICO</name>
<evidence type="ECO:0000256" key="11">
    <source>
        <dbReference type="SAM" id="MobiDB-lite"/>
    </source>
</evidence>
<evidence type="ECO:0000256" key="10">
    <source>
        <dbReference type="RuleBase" id="RU003355"/>
    </source>
</evidence>